<dbReference type="FunFam" id="3.40.50.200:FF:000015">
    <property type="entry name" value="Tripeptidyl peptidase A"/>
    <property type="match status" value="1"/>
</dbReference>
<keyword evidence="5" id="KW-0964">Secreted</keyword>
<evidence type="ECO:0000256" key="9">
    <source>
        <dbReference type="ARBA" id="ARBA00022801"/>
    </source>
</evidence>
<dbReference type="CDD" id="cd04056">
    <property type="entry name" value="Peptidases_S53"/>
    <property type="match status" value="1"/>
</dbReference>
<evidence type="ECO:0000256" key="7">
    <source>
        <dbReference type="ARBA" id="ARBA00022723"/>
    </source>
</evidence>
<keyword evidence="20" id="KW-1185">Reference proteome</keyword>
<dbReference type="InterPro" id="IPR023828">
    <property type="entry name" value="Peptidase_S8_Ser-AS"/>
</dbReference>
<comment type="function">
    <text evidence="2">Secreted tripeptidyl-peptidase which degrades proteins at acidic pHs and is involved in virulence.</text>
</comment>
<evidence type="ECO:0000256" key="8">
    <source>
        <dbReference type="ARBA" id="ARBA00022729"/>
    </source>
</evidence>
<feature type="binding site" evidence="15">
    <location>
        <position position="562"/>
    </location>
    <ligand>
        <name>Ca(2+)</name>
        <dbReference type="ChEBI" id="CHEBI:29108"/>
    </ligand>
</feature>
<dbReference type="GO" id="GO:0005576">
    <property type="term" value="C:extracellular region"/>
    <property type="evidence" value="ECO:0007669"/>
    <property type="project" value="UniProtKB-SubCell"/>
</dbReference>
<evidence type="ECO:0000313" key="20">
    <source>
        <dbReference type="Proteomes" id="UP001201163"/>
    </source>
</evidence>
<evidence type="ECO:0000256" key="6">
    <source>
        <dbReference type="ARBA" id="ARBA00022670"/>
    </source>
</evidence>
<feature type="binding site" evidence="15">
    <location>
        <position position="561"/>
    </location>
    <ligand>
        <name>Ca(2+)</name>
        <dbReference type="ChEBI" id="CHEBI:29108"/>
    </ligand>
</feature>
<keyword evidence="7 15" id="KW-0479">Metal-binding</keyword>
<dbReference type="GO" id="GO:0004252">
    <property type="term" value="F:serine-type endopeptidase activity"/>
    <property type="evidence" value="ECO:0007669"/>
    <property type="project" value="UniProtKB-UniRule"/>
</dbReference>
<feature type="active site" description="Charge relay system" evidence="15">
    <location>
        <position position="517"/>
    </location>
</feature>
<dbReference type="CDD" id="cd11377">
    <property type="entry name" value="Pro-peptidase_S53"/>
    <property type="match status" value="1"/>
</dbReference>
<keyword evidence="14" id="KW-0325">Glycoprotein</keyword>
<evidence type="ECO:0000256" key="13">
    <source>
        <dbReference type="ARBA" id="ARBA00023145"/>
    </source>
</evidence>
<accession>A0AAD4L9Z3</accession>
<dbReference type="PROSITE" id="PS00138">
    <property type="entry name" value="SUBTILASE_SER"/>
    <property type="match status" value="1"/>
</dbReference>
<proteinExistence type="predicted"/>
<evidence type="ECO:0000256" key="16">
    <source>
        <dbReference type="SAM" id="MobiDB-lite"/>
    </source>
</evidence>
<protein>
    <recommendedName>
        <fullName evidence="4">tripeptidyl-peptidase II</fullName>
        <ecNumber evidence="4">3.4.14.10</ecNumber>
    </recommendedName>
</protein>
<dbReference type="InterPro" id="IPR036852">
    <property type="entry name" value="Peptidase_S8/S53_dom_sf"/>
</dbReference>
<dbReference type="InterPro" id="IPR015366">
    <property type="entry name" value="S53_propep"/>
</dbReference>
<evidence type="ECO:0000256" key="11">
    <source>
        <dbReference type="ARBA" id="ARBA00022837"/>
    </source>
</evidence>
<evidence type="ECO:0000256" key="17">
    <source>
        <dbReference type="SAM" id="SignalP"/>
    </source>
</evidence>
<keyword evidence="11 15" id="KW-0106">Calcium</keyword>
<feature type="binding site" evidence="15">
    <location>
        <position position="580"/>
    </location>
    <ligand>
        <name>Ca(2+)</name>
        <dbReference type="ChEBI" id="CHEBI:29108"/>
    </ligand>
</feature>
<evidence type="ECO:0000313" key="19">
    <source>
        <dbReference type="EMBL" id="KAH8986126.1"/>
    </source>
</evidence>
<dbReference type="PANTHER" id="PTHR14218">
    <property type="entry name" value="PROTEASE S8 TRIPEPTIDYL PEPTIDASE I CLN2"/>
    <property type="match status" value="1"/>
</dbReference>
<dbReference type="Gene3D" id="3.40.50.200">
    <property type="entry name" value="Peptidase S8/S53 domain"/>
    <property type="match status" value="1"/>
</dbReference>
<evidence type="ECO:0000256" key="10">
    <source>
        <dbReference type="ARBA" id="ARBA00022825"/>
    </source>
</evidence>
<evidence type="ECO:0000256" key="3">
    <source>
        <dbReference type="ARBA" id="ARBA00004239"/>
    </source>
</evidence>
<evidence type="ECO:0000256" key="14">
    <source>
        <dbReference type="ARBA" id="ARBA00023180"/>
    </source>
</evidence>
<feature type="chain" id="PRO_5042280074" description="tripeptidyl-peptidase II" evidence="17">
    <location>
        <begin position="20"/>
        <end position="602"/>
    </location>
</feature>
<keyword evidence="8 17" id="KW-0732">Signal</keyword>
<evidence type="ECO:0000256" key="2">
    <source>
        <dbReference type="ARBA" id="ARBA00002451"/>
    </source>
</evidence>
<dbReference type="SUPFAM" id="SSF54897">
    <property type="entry name" value="Protease propeptides/inhibitors"/>
    <property type="match status" value="1"/>
</dbReference>
<dbReference type="SMART" id="SM00944">
    <property type="entry name" value="Pro-kuma_activ"/>
    <property type="match status" value="1"/>
</dbReference>
<evidence type="ECO:0000256" key="1">
    <source>
        <dbReference type="ARBA" id="ARBA00001910"/>
    </source>
</evidence>
<feature type="active site" description="Charge relay system" evidence="15">
    <location>
        <position position="307"/>
    </location>
</feature>
<feature type="signal peptide" evidence="17">
    <location>
        <begin position="1"/>
        <end position="19"/>
    </location>
</feature>
<keyword evidence="13" id="KW-0865">Zymogen</keyword>
<feature type="region of interest" description="Disordered" evidence="16">
    <location>
        <begin position="198"/>
        <end position="227"/>
    </location>
</feature>
<dbReference type="Pfam" id="PF09286">
    <property type="entry name" value="Pro-kuma_activ"/>
    <property type="match status" value="1"/>
</dbReference>
<gene>
    <name evidence="19" type="ORF">EDB92DRAFT_1802123</name>
</gene>
<keyword evidence="9 15" id="KW-0378">Hydrolase</keyword>
<feature type="active site" description="Charge relay system" evidence="15">
    <location>
        <position position="303"/>
    </location>
</feature>
<evidence type="ECO:0000256" key="12">
    <source>
        <dbReference type="ARBA" id="ARBA00023026"/>
    </source>
</evidence>
<dbReference type="EC" id="3.4.14.10" evidence="4"/>
<evidence type="ECO:0000256" key="4">
    <source>
        <dbReference type="ARBA" id="ARBA00012462"/>
    </source>
</evidence>
<dbReference type="InterPro" id="IPR030400">
    <property type="entry name" value="Sedolisin_dom"/>
</dbReference>
<dbReference type="EMBL" id="JAKELL010000057">
    <property type="protein sequence ID" value="KAH8986126.1"/>
    <property type="molecule type" value="Genomic_DNA"/>
</dbReference>
<dbReference type="GO" id="GO:0008240">
    <property type="term" value="F:tripeptidyl-peptidase activity"/>
    <property type="evidence" value="ECO:0007669"/>
    <property type="project" value="UniProtKB-EC"/>
</dbReference>
<dbReference type="AlphaFoldDB" id="A0AAD4L9Z3"/>
<feature type="binding site" evidence="15">
    <location>
        <position position="582"/>
    </location>
    <ligand>
        <name>Ca(2+)</name>
        <dbReference type="ChEBI" id="CHEBI:29108"/>
    </ligand>
</feature>
<dbReference type="PANTHER" id="PTHR14218:SF15">
    <property type="entry name" value="TRIPEPTIDYL-PEPTIDASE 1"/>
    <property type="match status" value="1"/>
</dbReference>
<comment type="catalytic activity">
    <reaction evidence="1">
        <text>Release of an N-terminal tripeptide from a polypeptide.</text>
        <dbReference type="EC" id="3.4.14.10"/>
    </reaction>
</comment>
<dbReference type="PROSITE" id="PS51695">
    <property type="entry name" value="SEDOLISIN"/>
    <property type="match status" value="1"/>
</dbReference>
<comment type="caution">
    <text evidence="19">The sequence shown here is derived from an EMBL/GenBank/DDBJ whole genome shotgun (WGS) entry which is preliminary data.</text>
</comment>
<dbReference type="InterPro" id="IPR050819">
    <property type="entry name" value="Tripeptidyl-peptidase_I"/>
</dbReference>
<evidence type="ECO:0000256" key="15">
    <source>
        <dbReference type="PROSITE-ProRule" id="PRU01032"/>
    </source>
</evidence>
<comment type="cofactor">
    <cofactor evidence="15">
        <name>Ca(2+)</name>
        <dbReference type="ChEBI" id="CHEBI:29108"/>
    </cofactor>
    <text evidence="15">Binds 1 Ca(2+) ion per subunit.</text>
</comment>
<dbReference type="SUPFAM" id="SSF52743">
    <property type="entry name" value="Subtilisin-like"/>
    <property type="match status" value="1"/>
</dbReference>
<keyword evidence="12" id="KW-0843">Virulence</keyword>
<keyword evidence="6 15" id="KW-0645">Protease</keyword>
<evidence type="ECO:0000259" key="18">
    <source>
        <dbReference type="PROSITE" id="PS51695"/>
    </source>
</evidence>
<keyword evidence="10 15" id="KW-0720">Serine protease</keyword>
<sequence length="602" mass="65746">MHHCWLSVLSILFPGPLSGLAMSLTPRWGDMRTKHMWAAVPEHWESMGHPSDGAMIDLRIALKPDRENALVDTLYEVSSPQHQRHLLLHCRYGTHLSKEQVADLVAPHQDTRKIVESWLEYHGVPPSNVSTSHGGGWLTVTGVPVSKANDLLGASYQLYRHTGTNETILRTVRYALPTALHGLVKTVAPTTFFGLPRTLRQTSRKRSRGRTALPSRRDGTDDENDEAVTPSYLRSLYKTATYRPAALDMSVLGITGFHDQYPGAEDLTLFMTLHRSDAVDPDPTFTVIGVNGGGYDPEDPDHEANLDMQYAQGMAWPIRHIFYSIGGLPDSDSFIPDSNQPENSNEPFLEWLEYIINQDDIPQTITTSYGGDEQTFPLDYAQSVCELFAQLGVRGVSVIFASGDLGVGGGDCKKNDGSGTVEFLPIFPPTCPYVTSVGSTRDIPEVAADFSSGGFSNYFKLPPYQTDAVPPFLQQLGDQYTGLYNASSRGFPDISAQGVDFEIVLGGELEDEIFGTSGSAPIVAGIISMLSDYRLATNRPPLGFLNPWLYGRALRLQGINDITSGSNPGCDTDGFSAVDGWDPVTGLGTLDFEALLHIVAAN</sequence>
<reference evidence="19" key="1">
    <citation type="submission" date="2022-01" db="EMBL/GenBank/DDBJ databases">
        <title>Comparative genomics reveals a dynamic genome evolution in the ectomycorrhizal milk-cap (Lactarius) mushrooms.</title>
        <authorList>
            <consortium name="DOE Joint Genome Institute"/>
            <person name="Lebreton A."/>
            <person name="Tang N."/>
            <person name="Kuo A."/>
            <person name="LaButti K."/>
            <person name="Drula E."/>
            <person name="Barry K."/>
            <person name="Clum A."/>
            <person name="Lipzen A."/>
            <person name="Mousain D."/>
            <person name="Ng V."/>
            <person name="Wang R."/>
            <person name="Wang X."/>
            <person name="Dai Y."/>
            <person name="Henrissat B."/>
            <person name="Grigoriev I.V."/>
            <person name="Guerin-Laguette A."/>
            <person name="Yu F."/>
            <person name="Martin F.M."/>
        </authorList>
    </citation>
    <scope>NUCLEOTIDE SEQUENCE</scope>
    <source>
        <strain evidence="19">QP</strain>
    </source>
</reference>
<dbReference type="GO" id="GO:0046872">
    <property type="term" value="F:metal ion binding"/>
    <property type="evidence" value="ECO:0007669"/>
    <property type="project" value="UniProtKB-UniRule"/>
</dbReference>
<comment type="subcellular location">
    <subcellularLocation>
        <location evidence="3">Secreted</location>
        <location evidence="3">Extracellular space</location>
    </subcellularLocation>
</comment>
<name>A0AAD4L9Z3_9AGAM</name>
<dbReference type="Proteomes" id="UP001201163">
    <property type="component" value="Unassembled WGS sequence"/>
</dbReference>
<dbReference type="GO" id="GO:0006508">
    <property type="term" value="P:proteolysis"/>
    <property type="evidence" value="ECO:0007669"/>
    <property type="project" value="UniProtKB-KW"/>
</dbReference>
<organism evidence="19 20">
    <name type="scientific">Lactarius akahatsu</name>
    <dbReference type="NCBI Taxonomy" id="416441"/>
    <lineage>
        <taxon>Eukaryota</taxon>
        <taxon>Fungi</taxon>
        <taxon>Dikarya</taxon>
        <taxon>Basidiomycota</taxon>
        <taxon>Agaricomycotina</taxon>
        <taxon>Agaricomycetes</taxon>
        <taxon>Russulales</taxon>
        <taxon>Russulaceae</taxon>
        <taxon>Lactarius</taxon>
    </lineage>
</organism>
<feature type="domain" description="Peptidase S53" evidence="18">
    <location>
        <begin position="227"/>
        <end position="602"/>
    </location>
</feature>
<evidence type="ECO:0000256" key="5">
    <source>
        <dbReference type="ARBA" id="ARBA00022525"/>
    </source>
</evidence>